<feature type="region of interest" description="Disordered" evidence="1">
    <location>
        <begin position="525"/>
        <end position="561"/>
    </location>
</feature>
<accession>A0ABQ9XKS1</accession>
<evidence type="ECO:0000313" key="2">
    <source>
        <dbReference type="EMBL" id="KAK2953031.1"/>
    </source>
</evidence>
<gene>
    <name evidence="2" type="ORF">BLNAU_12020</name>
</gene>
<comment type="caution">
    <text evidence="2">The sequence shown here is derived from an EMBL/GenBank/DDBJ whole genome shotgun (WGS) entry which is preliminary data.</text>
</comment>
<dbReference type="Proteomes" id="UP001281761">
    <property type="component" value="Unassembled WGS sequence"/>
</dbReference>
<dbReference type="InterPro" id="IPR011050">
    <property type="entry name" value="Pectin_lyase_fold/virulence"/>
</dbReference>
<keyword evidence="3" id="KW-1185">Reference proteome</keyword>
<evidence type="ECO:0000313" key="3">
    <source>
        <dbReference type="Proteomes" id="UP001281761"/>
    </source>
</evidence>
<evidence type="ECO:0000256" key="1">
    <source>
        <dbReference type="SAM" id="MobiDB-lite"/>
    </source>
</evidence>
<dbReference type="SUPFAM" id="SSF51126">
    <property type="entry name" value="Pectin lyase-like"/>
    <property type="match status" value="2"/>
</dbReference>
<reference evidence="2 3" key="1">
    <citation type="journal article" date="2022" name="bioRxiv">
        <title>Genomics of Preaxostyla Flagellates Illuminates Evolutionary Transitions and the Path Towards Mitochondrial Loss.</title>
        <authorList>
            <person name="Novak L.V.F."/>
            <person name="Treitli S.C."/>
            <person name="Pyrih J."/>
            <person name="Halakuc P."/>
            <person name="Pipaliya S.V."/>
            <person name="Vacek V."/>
            <person name="Brzon O."/>
            <person name="Soukal P."/>
            <person name="Eme L."/>
            <person name="Dacks J.B."/>
            <person name="Karnkowska A."/>
            <person name="Elias M."/>
            <person name="Hampl V."/>
        </authorList>
    </citation>
    <scope>NUCLEOTIDE SEQUENCE [LARGE SCALE GENOMIC DNA]</scope>
    <source>
        <strain evidence="2">NAU3</strain>
        <tissue evidence="2">Gut</tissue>
    </source>
</reference>
<feature type="compositionally biased region" description="Polar residues" evidence="1">
    <location>
        <begin position="528"/>
        <end position="561"/>
    </location>
</feature>
<protein>
    <submittedName>
        <fullName evidence="2">Uncharacterized protein</fullName>
    </submittedName>
</protein>
<sequence>MLNFVLFINTPLSPSFASHGGTLTLVDISIRPSDYSTHDTPFLSSGLFSRFNLISSTFSNILTSLLANSTDDIWLDDVTDSVVITSSNFDRCNACCTNTLFSNSRFRTLFTLDCSFSHLTLTNEGQQTLSGTTQLIGDVFASISRNGEGGAIQFNPSDTSAVLTVTNDAFTSCSSTSSSKGGAVSASNRKVVVAAATFTECTRHSGGAIATTAAQLTVSDSAFYTCKAICHAWIEERGDVPFRGDPDTPETVRLNGGGGAISCLFESCLAPSFGGGVVLYPYGCAAPEFFRMVICMFLGTTVSTIKTERSGGQIVMIACSRFIVDDVEGYNYFRDELNNQDGVQTKRKEGLFTETKESEAKNIPLGTSGQFPGSTVEFMDADVHVATSGSKRWDCGSSSKRCETVTFAGNKVKTNYKVIVAAGEYSSENEDETCILVNTKIVRIEGAGSSSTSVSFIKPTFFQTANMTVSAGLFSVSVMSLTLINCILKGTGPAIQVDYTSTSSLTHSSSSFTNCKLRYKSKHVGATSKPTAQLTSSSQHPSSTRNPNTAPKTTSKYRGRTTQQTIFASKASHAIRVQSTGDEDSFLLRESDGAVRGHFEVSWQDCGLQDAPCHSCDGICSFEGDDGHRREFHPAGTRIEPNHSSNHHCFRLMNTDATTTTPLLSTSSGSCMLQSCSFKLSGSVVAAQTLISVLAIGTFNTNQLRGTCLSFLSPAIGIASPSISVGNVTFSSCSFTDTLPTTLLPFSVDCSPFLNWKYSRNESEDEKAVIFQSLVATVKLQPTLDDTLEARAVKFLKSVKLKHPVVIDHFLFTTEFRLAFIEADLIPQLINILNPLSLSFTEAKDIHINLMNVVRFSLWLAAPDELRRFITRDIVEPKAVREANQTGTSERFELFLTSFGQHTVYVRSLSALSHPSDMDGWKTTERDMAVARSVGKAARKEEKGRGPANADCQPLVRLAIR</sequence>
<name>A0ABQ9XKS1_9EUKA</name>
<dbReference type="EMBL" id="JARBJD010000096">
    <property type="protein sequence ID" value="KAK2953031.1"/>
    <property type="molecule type" value="Genomic_DNA"/>
</dbReference>
<organism evidence="2 3">
    <name type="scientific">Blattamonas nauphoetae</name>
    <dbReference type="NCBI Taxonomy" id="2049346"/>
    <lineage>
        <taxon>Eukaryota</taxon>
        <taxon>Metamonada</taxon>
        <taxon>Preaxostyla</taxon>
        <taxon>Oxymonadida</taxon>
        <taxon>Blattamonas</taxon>
    </lineage>
</organism>
<proteinExistence type="predicted"/>